<name>A0A2P2PZ03_RHIMU</name>
<evidence type="ECO:0000313" key="1">
    <source>
        <dbReference type="EMBL" id="MBX59986.1"/>
    </source>
</evidence>
<dbReference type="EMBL" id="GGEC01079502">
    <property type="protein sequence ID" value="MBX59986.1"/>
    <property type="molecule type" value="Transcribed_RNA"/>
</dbReference>
<reference evidence="1" key="1">
    <citation type="submission" date="2018-02" db="EMBL/GenBank/DDBJ databases">
        <title>Rhizophora mucronata_Transcriptome.</title>
        <authorList>
            <person name="Meera S.P."/>
            <person name="Sreeshan A."/>
            <person name="Augustine A."/>
        </authorList>
    </citation>
    <scope>NUCLEOTIDE SEQUENCE</scope>
    <source>
        <tissue evidence="1">Leaf</tissue>
    </source>
</reference>
<sequence>MPCKTYHQLLGLVVKLFGLLVPGLGFNPSSPRDNKEKKRT</sequence>
<proteinExistence type="predicted"/>
<organism evidence="1">
    <name type="scientific">Rhizophora mucronata</name>
    <name type="common">Asiatic mangrove</name>
    <dbReference type="NCBI Taxonomy" id="61149"/>
    <lineage>
        <taxon>Eukaryota</taxon>
        <taxon>Viridiplantae</taxon>
        <taxon>Streptophyta</taxon>
        <taxon>Embryophyta</taxon>
        <taxon>Tracheophyta</taxon>
        <taxon>Spermatophyta</taxon>
        <taxon>Magnoliopsida</taxon>
        <taxon>eudicotyledons</taxon>
        <taxon>Gunneridae</taxon>
        <taxon>Pentapetalae</taxon>
        <taxon>rosids</taxon>
        <taxon>fabids</taxon>
        <taxon>Malpighiales</taxon>
        <taxon>Rhizophoraceae</taxon>
        <taxon>Rhizophora</taxon>
    </lineage>
</organism>
<accession>A0A2P2PZ03</accession>
<protein>
    <submittedName>
        <fullName evidence="1">Uncharacterized protein</fullName>
    </submittedName>
</protein>
<dbReference type="AlphaFoldDB" id="A0A2P2PZ03"/>